<evidence type="ECO:0000256" key="8">
    <source>
        <dbReference type="ARBA" id="ARBA00040505"/>
    </source>
</evidence>
<evidence type="ECO:0000256" key="5">
    <source>
        <dbReference type="ARBA" id="ARBA00036820"/>
    </source>
</evidence>
<name>A0ABU2LHF6_9ACTN</name>
<accession>A0ABU2LHF6</accession>
<dbReference type="EC" id="2.7.1.81" evidence="7"/>
<evidence type="ECO:0000256" key="2">
    <source>
        <dbReference type="ARBA" id="ARBA00022490"/>
    </source>
</evidence>
<evidence type="ECO:0000256" key="3">
    <source>
        <dbReference type="ARBA" id="ARBA00022679"/>
    </source>
</evidence>
<gene>
    <name evidence="10" type="ORF">RNC47_01565</name>
</gene>
<reference evidence="11" key="1">
    <citation type="submission" date="2023-07" db="EMBL/GenBank/DDBJ databases">
        <title>30 novel species of actinomycetes from the DSMZ collection.</title>
        <authorList>
            <person name="Nouioui I."/>
        </authorList>
    </citation>
    <scope>NUCLEOTIDE SEQUENCE [LARGE SCALE GENOMIC DNA]</scope>
    <source>
        <strain evidence="11">DSM 44918</strain>
    </source>
</reference>
<evidence type="ECO:0000313" key="11">
    <source>
        <dbReference type="Proteomes" id="UP001183420"/>
    </source>
</evidence>
<feature type="domain" description="Aminoglycoside phosphotransferase" evidence="9">
    <location>
        <begin position="28"/>
        <end position="245"/>
    </location>
</feature>
<dbReference type="EMBL" id="JAVREM010000001">
    <property type="protein sequence ID" value="MDT0317021.1"/>
    <property type="molecule type" value="Genomic_DNA"/>
</dbReference>
<keyword evidence="4" id="KW-0418">Kinase</keyword>
<keyword evidence="11" id="KW-1185">Reference proteome</keyword>
<organism evidence="10 11">
    <name type="scientific">Streptomyces millisiae</name>
    <dbReference type="NCBI Taxonomy" id="3075542"/>
    <lineage>
        <taxon>Bacteria</taxon>
        <taxon>Bacillati</taxon>
        <taxon>Actinomycetota</taxon>
        <taxon>Actinomycetes</taxon>
        <taxon>Kitasatosporales</taxon>
        <taxon>Streptomycetaceae</taxon>
        <taxon>Streptomyces</taxon>
    </lineage>
</organism>
<dbReference type="InterPro" id="IPR011009">
    <property type="entry name" value="Kinase-like_dom_sf"/>
</dbReference>
<dbReference type="SUPFAM" id="SSF56112">
    <property type="entry name" value="Protein kinase-like (PK-like)"/>
    <property type="match status" value="1"/>
</dbReference>
<dbReference type="RefSeq" id="WP_311594747.1">
    <property type="nucleotide sequence ID" value="NZ_JAVREM010000001.1"/>
</dbReference>
<keyword evidence="2" id="KW-0963">Cytoplasm</keyword>
<sequence length="318" mass="33856">MRDPVERLLAEYGIREVLAVTATASEVDRTWLVETPRGGLVVKRSPYGSSAPRTQAGLLALAARDASLPLPRLLTSAVTGTALSSDGTAYVTTRCPGRPLEEATITDDLAAALARLQAALIGALADADADALGVPDVNEWSLDAVVDYEPLVGAHAPAGTAGFLRGVIDAYRATVAPVRDRLPVQVIHADVNLSNVLVSGDGRVTGIFDFGDAVRAPRAYDVAVTACYLALALGALDHPVVRGYLDQAVRLCRLHALEVSLLRTLVLCRLAIVILLGRESARRSPDRAAYQLRYDHLAERLLTRVADKDAPQGRETIS</sequence>
<keyword evidence="3" id="KW-0808">Transferase</keyword>
<comment type="catalytic activity">
    <reaction evidence="5">
        <text>(5R)-5-hydroxy-L-lysine + GTP = (5R)-5-phosphooxy-L-lysine + GDP + H(+)</text>
        <dbReference type="Rhea" id="RHEA:19049"/>
        <dbReference type="ChEBI" id="CHEBI:15378"/>
        <dbReference type="ChEBI" id="CHEBI:37565"/>
        <dbReference type="ChEBI" id="CHEBI:57882"/>
        <dbReference type="ChEBI" id="CHEBI:58189"/>
        <dbReference type="ChEBI" id="CHEBI:58357"/>
        <dbReference type="EC" id="2.7.1.81"/>
    </reaction>
</comment>
<evidence type="ECO:0000256" key="4">
    <source>
        <dbReference type="ARBA" id="ARBA00022777"/>
    </source>
</evidence>
<dbReference type="Proteomes" id="UP001183420">
    <property type="component" value="Unassembled WGS sequence"/>
</dbReference>
<dbReference type="InterPro" id="IPR002575">
    <property type="entry name" value="Aminoglycoside_PTrfase"/>
</dbReference>
<evidence type="ECO:0000256" key="1">
    <source>
        <dbReference type="ARBA" id="ARBA00004496"/>
    </source>
</evidence>
<comment type="function">
    <text evidence="6">Catalyzes the GTP-dependent phosphorylation of 5-hydroxy-L-lysine.</text>
</comment>
<evidence type="ECO:0000313" key="10">
    <source>
        <dbReference type="EMBL" id="MDT0317021.1"/>
    </source>
</evidence>
<evidence type="ECO:0000256" key="6">
    <source>
        <dbReference type="ARBA" id="ARBA00037368"/>
    </source>
</evidence>
<comment type="caution">
    <text evidence="10">The sequence shown here is derived from an EMBL/GenBank/DDBJ whole genome shotgun (WGS) entry which is preliminary data.</text>
</comment>
<proteinExistence type="predicted"/>
<comment type="subcellular location">
    <subcellularLocation>
        <location evidence="1">Cytoplasm</location>
    </subcellularLocation>
</comment>
<protein>
    <recommendedName>
        <fullName evidence="8">Hydroxylysine kinase</fullName>
        <ecNumber evidence="7">2.7.1.81</ecNumber>
    </recommendedName>
</protein>
<evidence type="ECO:0000256" key="7">
    <source>
        <dbReference type="ARBA" id="ARBA00038873"/>
    </source>
</evidence>
<dbReference type="Gene3D" id="3.90.1200.10">
    <property type="match status" value="1"/>
</dbReference>
<dbReference type="PANTHER" id="PTHR21064:SF1">
    <property type="entry name" value="HYDROXYLYSINE KINASE"/>
    <property type="match status" value="1"/>
</dbReference>
<dbReference type="PANTHER" id="PTHR21064">
    <property type="entry name" value="AMINOGLYCOSIDE PHOSPHOTRANSFERASE DOMAIN-CONTAINING PROTEIN-RELATED"/>
    <property type="match status" value="1"/>
</dbReference>
<dbReference type="Pfam" id="PF01636">
    <property type="entry name" value="APH"/>
    <property type="match status" value="1"/>
</dbReference>
<dbReference type="InterPro" id="IPR050249">
    <property type="entry name" value="Pseudomonas-type_ThrB"/>
</dbReference>
<evidence type="ECO:0000259" key="9">
    <source>
        <dbReference type="Pfam" id="PF01636"/>
    </source>
</evidence>